<sequence length="284" mass="32391">MGFDITYHAIRRDEMERCFFAPMKALKEGDSSVAERFAAAYQAEHESFYGEKYLDIMKTVAAWDIRRASEKGILYGMAVVSGFFTEYQYVRGSAYSFLIEEHPEMKRYCSPWKSFVPEWIPEPDHDILSENYAAGIYMAPEQVKSLLRDYEGDAGVRNCLETFFGDNLAVFLTSLRQASASESGLMEAAEVMEVNPFDLNKSTCYSDIRLCDPQGAFIYQKVAIEQVKAASGMETEEIIEKVKYEKRHYDTPAEEIQAAEEAAREPEKATEKKPGFFARLFGKK</sequence>
<proteinExistence type="predicted"/>
<dbReference type="RefSeq" id="WP_009533354.1">
    <property type="nucleotide sequence ID" value="NZ_JH590863.1"/>
</dbReference>
<evidence type="ECO:0000313" key="1">
    <source>
        <dbReference type="EMBL" id="EHO16201.1"/>
    </source>
</evidence>
<dbReference type="GeneID" id="86941258"/>
<dbReference type="Proteomes" id="UP000018466">
    <property type="component" value="Unassembled WGS sequence"/>
</dbReference>
<organism evidence="1 2">
    <name type="scientific">Stomatobaculum longum</name>
    <dbReference type="NCBI Taxonomy" id="796942"/>
    <lineage>
        <taxon>Bacteria</taxon>
        <taxon>Bacillati</taxon>
        <taxon>Bacillota</taxon>
        <taxon>Clostridia</taxon>
        <taxon>Lachnospirales</taxon>
        <taxon>Lachnospiraceae</taxon>
        <taxon>Stomatobaculum</taxon>
    </lineage>
</organism>
<comment type="caution">
    <text evidence="1">The sequence shown here is derived from an EMBL/GenBank/DDBJ whole genome shotgun (WGS) entry which is preliminary data.</text>
</comment>
<protein>
    <submittedName>
        <fullName evidence="1">Uncharacterized protein</fullName>
    </submittedName>
</protein>
<dbReference type="AlphaFoldDB" id="A0AA36Y450"/>
<dbReference type="EMBL" id="AGEL01000010">
    <property type="protein sequence ID" value="EHO16201.1"/>
    <property type="molecule type" value="Genomic_DNA"/>
</dbReference>
<reference evidence="1 2" key="1">
    <citation type="submission" date="2011-10" db="EMBL/GenBank/DDBJ databases">
        <title>The Genome Sequence of Lachnospiraceae bacterium ACC2.</title>
        <authorList>
            <consortium name="The Broad Institute Genome Sequencing Platform"/>
            <person name="Earl A."/>
            <person name="Ward D."/>
            <person name="Feldgarden M."/>
            <person name="Gevers D."/>
            <person name="Sizova M."/>
            <person name="Hazen A."/>
            <person name="Epstein S."/>
            <person name="Young S.K."/>
            <person name="Zeng Q."/>
            <person name="Gargeya S."/>
            <person name="Fitzgerald M."/>
            <person name="Haas B."/>
            <person name="Abouelleil A."/>
            <person name="Alvarado L."/>
            <person name="Arachchi H.M."/>
            <person name="Berlin A."/>
            <person name="Brown A."/>
            <person name="Chapman S.B."/>
            <person name="Chen Z."/>
            <person name="Dunbar C."/>
            <person name="Freedman E."/>
            <person name="Gearin G."/>
            <person name="Goldberg J."/>
            <person name="Griggs A."/>
            <person name="Gujja S."/>
            <person name="Heiman D."/>
            <person name="Howarth C."/>
            <person name="Larson L."/>
            <person name="Lui A."/>
            <person name="MacDonald P.J.P."/>
            <person name="Montmayeur A."/>
            <person name="Murphy C."/>
            <person name="Neiman D."/>
            <person name="Pearson M."/>
            <person name="Priest M."/>
            <person name="Roberts A."/>
            <person name="Saif S."/>
            <person name="Shea T."/>
            <person name="Shenoy N."/>
            <person name="Sisk P."/>
            <person name="Stolte C."/>
            <person name="Sykes S."/>
            <person name="Wortman J."/>
            <person name="Nusbaum C."/>
            <person name="Birren B."/>
        </authorList>
    </citation>
    <scope>NUCLEOTIDE SEQUENCE [LARGE SCALE GENOMIC DNA]</scope>
    <source>
        <strain evidence="1 2">ACC2</strain>
    </source>
</reference>
<name>A0AA36Y450_9FIRM</name>
<accession>A0AA36Y450</accession>
<evidence type="ECO:0000313" key="2">
    <source>
        <dbReference type="Proteomes" id="UP000018466"/>
    </source>
</evidence>
<keyword evidence="2" id="KW-1185">Reference proteome</keyword>
<gene>
    <name evidence="1" type="ORF">HMPREF9623_01522</name>
</gene>